<dbReference type="EMBL" id="GGEC01003512">
    <property type="protein sequence ID" value="MBW83995.1"/>
    <property type="molecule type" value="Transcribed_RNA"/>
</dbReference>
<organism evidence="1">
    <name type="scientific">Rhizophora mucronata</name>
    <name type="common">Asiatic mangrove</name>
    <dbReference type="NCBI Taxonomy" id="61149"/>
    <lineage>
        <taxon>Eukaryota</taxon>
        <taxon>Viridiplantae</taxon>
        <taxon>Streptophyta</taxon>
        <taxon>Embryophyta</taxon>
        <taxon>Tracheophyta</taxon>
        <taxon>Spermatophyta</taxon>
        <taxon>Magnoliopsida</taxon>
        <taxon>eudicotyledons</taxon>
        <taxon>Gunneridae</taxon>
        <taxon>Pentapetalae</taxon>
        <taxon>rosids</taxon>
        <taxon>fabids</taxon>
        <taxon>Malpighiales</taxon>
        <taxon>Rhizophoraceae</taxon>
        <taxon>Rhizophora</taxon>
    </lineage>
</organism>
<accession>A0A2P2IRZ5</accession>
<evidence type="ECO:0000313" key="1">
    <source>
        <dbReference type="EMBL" id="MBW83995.1"/>
    </source>
</evidence>
<dbReference type="AlphaFoldDB" id="A0A2P2IRZ5"/>
<protein>
    <submittedName>
        <fullName evidence="1">Uncharacterized protein</fullName>
    </submittedName>
</protein>
<sequence length="31" mass="3561">MPFPHVFFMVMNAQSLTLPLLHSLSIFDDLV</sequence>
<proteinExistence type="predicted"/>
<reference evidence="1" key="1">
    <citation type="submission" date="2018-02" db="EMBL/GenBank/DDBJ databases">
        <title>Rhizophora mucronata_Transcriptome.</title>
        <authorList>
            <person name="Meera S.P."/>
            <person name="Sreeshan A."/>
            <person name="Augustine A."/>
        </authorList>
    </citation>
    <scope>NUCLEOTIDE SEQUENCE</scope>
    <source>
        <tissue evidence="1">Leaf</tissue>
    </source>
</reference>
<name>A0A2P2IRZ5_RHIMU</name>